<evidence type="ECO:0000259" key="2">
    <source>
        <dbReference type="Pfam" id="PF13827"/>
    </source>
</evidence>
<evidence type="ECO:0000313" key="4">
    <source>
        <dbReference type="Proteomes" id="UP000705379"/>
    </source>
</evidence>
<name>A0A944CEG7_9HYPH</name>
<dbReference type="RefSeq" id="WP_213216608.1">
    <property type="nucleotide sequence ID" value="NZ_QTKU01000003.1"/>
</dbReference>
<gene>
    <name evidence="3" type="ORF">DYI23_13175</name>
</gene>
<keyword evidence="1" id="KW-0732">Signal</keyword>
<sequence>MKSIWVVAATLCLTASAIGQASASANSEYRCSMSDGSALVTVVPEEGRAYYEDANSRFSMTPHQENVYANDAEELSLEMKGRRATLWFGDVSFPCESVFAQPRAQGQAEAINAVGQSLGGKLRDGPGTNFSQIGSVAEGTWLTILNNTNVRFDGYDWFEVVFDNGKRGYQWGGIMCSNGLRIEGIYSSCQNISQAPANQSTITRKGSGFMAFAVGSDGRFGHGAGRTVADAEKFAMQYCGEQGCQIFDVTDAKCHALAQVPGGSWFGAGQNEQAARSFALGFCTNAGASGCKIEYTYCQ</sequence>
<proteinExistence type="predicted"/>
<dbReference type="InterPro" id="IPR025240">
    <property type="entry name" value="DUF4189"/>
</dbReference>
<protein>
    <submittedName>
        <fullName evidence="3">DUF4189 domain-containing protein</fullName>
    </submittedName>
</protein>
<feature type="signal peptide" evidence="1">
    <location>
        <begin position="1"/>
        <end position="23"/>
    </location>
</feature>
<reference evidence="3" key="2">
    <citation type="journal article" date="2021" name="Microorganisms">
        <title>Bacterial Dimethylsulfoniopropionate Biosynthesis in the East China Sea.</title>
        <authorList>
            <person name="Liu J."/>
            <person name="Zhang Y."/>
            <person name="Liu J."/>
            <person name="Zhong H."/>
            <person name="Williams B.T."/>
            <person name="Zheng Y."/>
            <person name="Curson A.R.J."/>
            <person name="Sun C."/>
            <person name="Sun H."/>
            <person name="Song D."/>
            <person name="Wagner Mackenzie B."/>
            <person name="Bermejo Martinez A."/>
            <person name="Todd J.D."/>
            <person name="Zhang X.H."/>
        </authorList>
    </citation>
    <scope>NUCLEOTIDE SEQUENCE</scope>
    <source>
        <strain evidence="3">AESS21</strain>
    </source>
</reference>
<organism evidence="3 4">
    <name type="scientific">Roseibium polysiphoniae</name>
    <dbReference type="NCBI Taxonomy" id="2571221"/>
    <lineage>
        <taxon>Bacteria</taxon>
        <taxon>Pseudomonadati</taxon>
        <taxon>Pseudomonadota</taxon>
        <taxon>Alphaproteobacteria</taxon>
        <taxon>Hyphomicrobiales</taxon>
        <taxon>Stappiaceae</taxon>
        <taxon>Roseibium</taxon>
    </lineage>
</organism>
<dbReference type="Pfam" id="PF13827">
    <property type="entry name" value="DUF4189"/>
    <property type="match status" value="1"/>
</dbReference>
<feature type="chain" id="PRO_5037189518" evidence="1">
    <location>
        <begin position="24"/>
        <end position="299"/>
    </location>
</feature>
<dbReference type="Proteomes" id="UP000705379">
    <property type="component" value="Unassembled WGS sequence"/>
</dbReference>
<dbReference type="EMBL" id="QTKU01000003">
    <property type="protein sequence ID" value="MBS8261169.1"/>
    <property type="molecule type" value="Genomic_DNA"/>
</dbReference>
<feature type="domain" description="DUF4189" evidence="2">
    <location>
        <begin position="211"/>
        <end position="298"/>
    </location>
</feature>
<dbReference type="AlphaFoldDB" id="A0A944CEG7"/>
<accession>A0A944CEG7</accession>
<reference evidence="3" key="1">
    <citation type="submission" date="2018-08" db="EMBL/GenBank/DDBJ databases">
        <authorList>
            <person name="Jin W."/>
            <person name="Wang H."/>
            <person name="Yang Y."/>
            <person name="Li M."/>
            <person name="Liu J."/>
        </authorList>
    </citation>
    <scope>NUCLEOTIDE SEQUENCE</scope>
    <source>
        <strain evidence="3">AESS21</strain>
    </source>
</reference>
<dbReference type="Gene3D" id="2.30.30.40">
    <property type="entry name" value="SH3 Domains"/>
    <property type="match status" value="1"/>
</dbReference>
<evidence type="ECO:0000313" key="3">
    <source>
        <dbReference type="EMBL" id="MBS8261169.1"/>
    </source>
</evidence>
<evidence type="ECO:0000256" key="1">
    <source>
        <dbReference type="SAM" id="SignalP"/>
    </source>
</evidence>
<comment type="caution">
    <text evidence="3">The sequence shown here is derived from an EMBL/GenBank/DDBJ whole genome shotgun (WGS) entry which is preliminary data.</text>
</comment>